<evidence type="ECO:0000256" key="5">
    <source>
        <dbReference type="ARBA" id="ARBA00022741"/>
    </source>
</evidence>
<keyword evidence="3" id="KW-0597">Phosphoprotein</keyword>
<dbReference type="SMART" id="SM00387">
    <property type="entry name" value="HATPase_c"/>
    <property type="match status" value="1"/>
</dbReference>
<dbReference type="RefSeq" id="WP_013563718.1">
    <property type="nucleotide sequence ID" value="NC_014962.1"/>
</dbReference>
<dbReference type="InterPro" id="IPR004358">
    <property type="entry name" value="Sig_transdc_His_kin-like_C"/>
</dbReference>
<evidence type="ECO:0000256" key="3">
    <source>
        <dbReference type="ARBA" id="ARBA00022553"/>
    </source>
</evidence>
<dbReference type="InterPro" id="IPR036097">
    <property type="entry name" value="HisK_dim/P_sf"/>
</dbReference>
<evidence type="ECO:0000256" key="1">
    <source>
        <dbReference type="ARBA" id="ARBA00000085"/>
    </source>
</evidence>
<keyword evidence="8" id="KW-0902">Two-component regulatory system</keyword>
<dbReference type="Pfam" id="PF00512">
    <property type="entry name" value="HisKA"/>
    <property type="match status" value="1"/>
</dbReference>
<organism evidence="11 12">
    <name type="scientific">Isosphaera pallida (strain ATCC 43644 / DSM 9630 / IS1B)</name>
    <dbReference type="NCBI Taxonomy" id="575540"/>
    <lineage>
        <taxon>Bacteria</taxon>
        <taxon>Pseudomonadati</taxon>
        <taxon>Planctomycetota</taxon>
        <taxon>Planctomycetia</taxon>
        <taxon>Isosphaerales</taxon>
        <taxon>Isosphaeraceae</taxon>
        <taxon>Isosphaera</taxon>
    </lineage>
</organism>
<gene>
    <name evidence="11" type="ordered locus">Isop_0839</name>
</gene>
<evidence type="ECO:0000256" key="8">
    <source>
        <dbReference type="ARBA" id="ARBA00023012"/>
    </source>
</evidence>
<evidence type="ECO:0000256" key="6">
    <source>
        <dbReference type="ARBA" id="ARBA00022777"/>
    </source>
</evidence>
<dbReference type="PANTHER" id="PTHR43065">
    <property type="entry name" value="SENSOR HISTIDINE KINASE"/>
    <property type="match status" value="1"/>
</dbReference>
<dbReference type="HOGENOM" id="CLU_758157_0_0_0"/>
<dbReference type="Pfam" id="PF02518">
    <property type="entry name" value="HATPase_c"/>
    <property type="match status" value="1"/>
</dbReference>
<keyword evidence="4" id="KW-0808">Transferase</keyword>
<keyword evidence="7" id="KW-0067">ATP-binding</keyword>
<evidence type="ECO:0000256" key="9">
    <source>
        <dbReference type="SAM" id="MobiDB-lite"/>
    </source>
</evidence>
<dbReference type="SUPFAM" id="SSF55874">
    <property type="entry name" value="ATPase domain of HSP90 chaperone/DNA topoisomerase II/histidine kinase"/>
    <property type="match status" value="1"/>
</dbReference>
<evidence type="ECO:0000313" key="11">
    <source>
        <dbReference type="EMBL" id="ADV61429.1"/>
    </source>
</evidence>
<dbReference type="PROSITE" id="PS50109">
    <property type="entry name" value="HIS_KIN"/>
    <property type="match status" value="1"/>
</dbReference>
<keyword evidence="12" id="KW-1185">Reference proteome</keyword>
<dbReference type="InterPro" id="IPR036890">
    <property type="entry name" value="HATPase_C_sf"/>
</dbReference>
<accession>E8R2E4</accession>
<dbReference type="InParanoid" id="E8R2E4"/>
<evidence type="ECO:0000256" key="4">
    <source>
        <dbReference type="ARBA" id="ARBA00022679"/>
    </source>
</evidence>
<protein>
    <recommendedName>
        <fullName evidence="2">histidine kinase</fullName>
        <ecNumber evidence="2">2.7.13.3</ecNumber>
    </recommendedName>
</protein>
<dbReference type="EMBL" id="CP002353">
    <property type="protein sequence ID" value="ADV61429.1"/>
    <property type="molecule type" value="Genomic_DNA"/>
</dbReference>
<dbReference type="STRING" id="575540.Isop_0839"/>
<dbReference type="SUPFAM" id="SSF47384">
    <property type="entry name" value="Homodimeric domain of signal transducing histidine kinase"/>
    <property type="match status" value="1"/>
</dbReference>
<dbReference type="InterPro" id="IPR005467">
    <property type="entry name" value="His_kinase_dom"/>
</dbReference>
<feature type="compositionally biased region" description="Polar residues" evidence="9">
    <location>
        <begin position="1"/>
        <end position="10"/>
    </location>
</feature>
<evidence type="ECO:0000256" key="7">
    <source>
        <dbReference type="ARBA" id="ARBA00022840"/>
    </source>
</evidence>
<dbReference type="OrthoDB" id="9784397at2"/>
<dbReference type="Gene3D" id="3.30.565.10">
    <property type="entry name" value="Histidine kinase-like ATPase, C-terminal domain"/>
    <property type="match status" value="1"/>
</dbReference>
<keyword evidence="6 11" id="KW-0418">Kinase</keyword>
<evidence type="ECO:0000313" key="12">
    <source>
        <dbReference type="Proteomes" id="UP000008631"/>
    </source>
</evidence>
<dbReference type="PANTHER" id="PTHR43065:SF46">
    <property type="entry name" value="C4-DICARBOXYLATE TRANSPORT SENSOR PROTEIN DCTB"/>
    <property type="match status" value="1"/>
</dbReference>
<dbReference type="KEGG" id="ipa:Isop_0839"/>
<proteinExistence type="predicted"/>
<name>E8R2E4_ISOPI</name>
<dbReference type="EC" id="2.7.13.3" evidence="2"/>
<reference evidence="11 12" key="1">
    <citation type="journal article" date="2011" name="Stand. Genomic Sci.">
        <title>Complete genome sequence of Isosphaera pallida type strain (IS1B).</title>
        <authorList>
            <consortium name="US DOE Joint Genome Institute (JGI-PGF)"/>
            <person name="Goker M."/>
            <person name="Cleland D."/>
            <person name="Saunders E."/>
            <person name="Lapidus A."/>
            <person name="Nolan M."/>
            <person name="Lucas S."/>
            <person name="Hammon N."/>
            <person name="Deshpande S."/>
            <person name="Cheng J.F."/>
            <person name="Tapia R."/>
            <person name="Han C."/>
            <person name="Goodwin L."/>
            <person name="Pitluck S."/>
            <person name="Liolios K."/>
            <person name="Pagani I."/>
            <person name="Ivanova N."/>
            <person name="Mavromatis K."/>
            <person name="Pati A."/>
            <person name="Chen A."/>
            <person name="Palaniappan K."/>
            <person name="Land M."/>
            <person name="Hauser L."/>
            <person name="Chang Y.J."/>
            <person name="Jeffries C.D."/>
            <person name="Detter J.C."/>
            <person name="Beck B."/>
            <person name="Woyke T."/>
            <person name="Bristow J."/>
            <person name="Eisen J.A."/>
            <person name="Markowitz V."/>
            <person name="Hugenholtz P."/>
            <person name="Kyrpides N.C."/>
            <person name="Klenk H.P."/>
        </authorList>
    </citation>
    <scope>NUCLEOTIDE SEQUENCE [LARGE SCALE GENOMIC DNA]</scope>
    <source>
        <strain evidence="12">ATCC 43644 / DSM 9630 / IS1B</strain>
    </source>
</reference>
<dbReference type="SMART" id="SM00388">
    <property type="entry name" value="HisKA"/>
    <property type="match status" value="1"/>
</dbReference>
<dbReference type="GO" id="GO:0000155">
    <property type="term" value="F:phosphorelay sensor kinase activity"/>
    <property type="evidence" value="ECO:0007669"/>
    <property type="project" value="InterPro"/>
</dbReference>
<feature type="region of interest" description="Disordered" evidence="9">
    <location>
        <begin position="270"/>
        <end position="365"/>
    </location>
</feature>
<dbReference type="eggNOG" id="COG4191">
    <property type="taxonomic scope" value="Bacteria"/>
</dbReference>
<feature type="region of interest" description="Disordered" evidence="9">
    <location>
        <begin position="1"/>
        <end position="34"/>
    </location>
</feature>
<dbReference type="CDD" id="cd00082">
    <property type="entry name" value="HisKA"/>
    <property type="match status" value="1"/>
</dbReference>
<comment type="catalytic activity">
    <reaction evidence="1">
        <text>ATP + protein L-histidine = ADP + protein N-phospho-L-histidine.</text>
        <dbReference type="EC" id="2.7.13.3"/>
    </reaction>
</comment>
<dbReference type="AlphaFoldDB" id="E8R2E4"/>
<dbReference type="InterPro" id="IPR003594">
    <property type="entry name" value="HATPase_dom"/>
</dbReference>
<evidence type="ECO:0000259" key="10">
    <source>
        <dbReference type="PROSITE" id="PS50109"/>
    </source>
</evidence>
<dbReference type="Proteomes" id="UP000008631">
    <property type="component" value="Chromosome"/>
</dbReference>
<sequence>MRSSAPSLQSGAREDTGSVEPVTGSDEGREQLERDHLRRQVLELQRISSLGMIAGGICHELNNLLTPILNYAKLGLRSDDPAYRTRAFEKILEAAQQAAQITGGVLGLARPSGETRVPTDLAALVEQVLRLTRKDLMEHRVTLEYHARERPRARVNPAQIQQVLFNLVINARQAMPQGGRMLVQVGLDATGRMAELVVADSGVGIDPAGLRRIFDPFFTTKTGPDESGLGGTGLGLSVCREIIEAHKGRIRATSKVGVGTTFCLKLPLDRESESSGETQHAAASPSSRSNRNDAEGAATSPPATVQGRGRDSFNSSAASASAAGEAIGDASPSPSPSKRAATTGRGRSKAMLAARSVVDDSSEER</sequence>
<dbReference type="Gene3D" id="1.10.287.130">
    <property type="match status" value="1"/>
</dbReference>
<dbReference type="GO" id="GO:0005524">
    <property type="term" value="F:ATP binding"/>
    <property type="evidence" value="ECO:0007669"/>
    <property type="project" value="UniProtKB-KW"/>
</dbReference>
<evidence type="ECO:0000256" key="2">
    <source>
        <dbReference type="ARBA" id="ARBA00012438"/>
    </source>
</evidence>
<feature type="domain" description="Histidine kinase" evidence="10">
    <location>
        <begin position="56"/>
        <end position="270"/>
    </location>
</feature>
<dbReference type="InterPro" id="IPR003661">
    <property type="entry name" value="HisK_dim/P_dom"/>
</dbReference>
<dbReference type="PRINTS" id="PR00344">
    <property type="entry name" value="BCTRLSENSOR"/>
</dbReference>
<keyword evidence="5" id="KW-0547">Nucleotide-binding</keyword>